<accession>A0A1M4YKS6</accession>
<organism evidence="2 3">
    <name type="scientific">Lampropedia hyalina DSM 16112</name>
    <dbReference type="NCBI Taxonomy" id="1122156"/>
    <lineage>
        <taxon>Bacteria</taxon>
        <taxon>Pseudomonadati</taxon>
        <taxon>Pseudomonadota</taxon>
        <taxon>Betaproteobacteria</taxon>
        <taxon>Burkholderiales</taxon>
        <taxon>Comamonadaceae</taxon>
        <taxon>Lampropedia</taxon>
    </lineage>
</organism>
<protein>
    <submittedName>
        <fullName evidence="2">Uncharacterized protein</fullName>
    </submittedName>
</protein>
<name>A0A1M4YKS6_9BURK</name>
<gene>
    <name evidence="2" type="ORF">SAMN02745117_01260</name>
</gene>
<feature type="transmembrane region" description="Helical" evidence="1">
    <location>
        <begin position="152"/>
        <end position="175"/>
    </location>
</feature>
<keyword evidence="3" id="KW-1185">Reference proteome</keyword>
<feature type="transmembrane region" description="Helical" evidence="1">
    <location>
        <begin position="43"/>
        <end position="59"/>
    </location>
</feature>
<dbReference type="EMBL" id="FQUZ01000012">
    <property type="protein sequence ID" value="SHF06278.1"/>
    <property type="molecule type" value="Genomic_DNA"/>
</dbReference>
<evidence type="ECO:0000313" key="3">
    <source>
        <dbReference type="Proteomes" id="UP000184327"/>
    </source>
</evidence>
<feature type="transmembrane region" description="Helical" evidence="1">
    <location>
        <begin position="65"/>
        <end position="88"/>
    </location>
</feature>
<keyword evidence="1" id="KW-1133">Transmembrane helix</keyword>
<keyword evidence="1" id="KW-0472">Membrane</keyword>
<proteinExistence type="predicted"/>
<dbReference type="InterPro" id="IPR056918">
    <property type="entry name" value="8xMP"/>
</dbReference>
<keyword evidence="1" id="KW-0812">Transmembrane</keyword>
<dbReference type="Pfam" id="PF24838">
    <property type="entry name" value="8xMP"/>
    <property type="match status" value="1"/>
</dbReference>
<evidence type="ECO:0000313" key="2">
    <source>
        <dbReference type="EMBL" id="SHF06278.1"/>
    </source>
</evidence>
<dbReference type="AlphaFoldDB" id="A0A1M4YKS6"/>
<sequence>MLDFIGTNMCESENTEKISAIRKFDIALRMRDFEITQLAQRNNFFMIFQGVLFAGLVQSSHTKPIVSFMVCMVGFLVSIFQVGMASGAKFWQEYWEQKLSDYEALASSAESAELFHDDVNKYKKTVEDRMDKRGVCGLLKDLIMYRFSVSRIPIYVGIALSMIWGLLVICALRGYPPFSIPSFIVGF</sequence>
<evidence type="ECO:0000256" key="1">
    <source>
        <dbReference type="SAM" id="Phobius"/>
    </source>
</evidence>
<dbReference type="STRING" id="1122156.SAMN02745117_01260"/>
<dbReference type="Proteomes" id="UP000184327">
    <property type="component" value="Unassembled WGS sequence"/>
</dbReference>
<reference evidence="2 3" key="1">
    <citation type="submission" date="2016-11" db="EMBL/GenBank/DDBJ databases">
        <authorList>
            <person name="Jaros S."/>
            <person name="Januszkiewicz K."/>
            <person name="Wedrychowicz H."/>
        </authorList>
    </citation>
    <scope>NUCLEOTIDE SEQUENCE [LARGE SCALE GENOMIC DNA]</scope>
    <source>
        <strain evidence="2 3">DSM 16112</strain>
    </source>
</reference>